<evidence type="ECO:0000313" key="2">
    <source>
        <dbReference type="EMBL" id="GGH68535.1"/>
    </source>
</evidence>
<accession>A0ABQ1ZJQ1</accession>
<keyword evidence="1" id="KW-1133">Transmembrane helix</keyword>
<keyword evidence="1" id="KW-0812">Transmembrane</keyword>
<dbReference type="EMBL" id="BMDD01000001">
    <property type="protein sequence ID" value="GGH68535.1"/>
    <property type="molecule type" value="Genomic_DNA"/>
</dbReference>
<dbReference type="RefSeq" id="WP_172237960.1">
    <property type="nucleotide sequence ID" value="NZ_BMDD01000001.1"/>
</dbReference>
<reference evidence="3" key="1">
    <citation type="journal article" date="2019" name="Int. J. Syst. Evol. Microbiol.">
        <title>The Global Catalogue of Microorganisms (GCM) 10K type strain sequencing project: providing services to taxonomists for standard genome sequencing and annotation.</title>
        <authorList>
            <consortium name="The Broad Institute Genomics Platform"/>
            <consortium name="The Broad Institute Genome Sequencing Center for Infectious Disease"/>
            <person name="Wu L."/>
            <person name="Ma J."/>
        </authorList>
    </citation>
    <scope>NUCLEOTIDE SEQUENCE [LARGE SCALE GENOMIC DNA]</scope>
    <source>
        <strain evidence="3">CCM 8702</strain>
    </source>
</reference>
<gene>
    <name evidence="2" type="ORF">GCM10007362_02650</name>
</gene>
<keyword evidence="1" id="KW-0472">Membrane</keyword>
<sequence>MGVLLAIVLLVVNIPVYRFVFKLWFADEEDFNKSVRYSFTPDLFSLFKGKYIEDRIASAKLSFYIFVCLAIVGIEFGIVYGLIA</sequence>
<evidence type="ECO:0008006" key="4">
    <source>
        <dbReference type="Google" id="ProtNLM"/>
    </source>
</evidence>
<name>A0ABQ1ZJQ1_9BACL</name>
<organism evidence="2 3">
    <name type="scientific">Saccharibacillus endophyticus</name>
    <dbReference type="NCBI Taxonomy" id="2060666"/>
    <lineage>
        <taxon>Bacteria</taxon>
        <taxon>Bacillati</taxon>
        <taxon>Bacillota</taxon>
        <taxon>Bacilli</taxon>
        <taxon>Bacillales</taxon>
        <taxon>Paenibacillaceae</taxon>
        <taxon>Saccharibacillus</taxon>
    </lineage>
</organism>
<keyword evidence="3" id="KW-1185">Reference proteome</keyword>
<dbReference type="Proteomes" id="UP000605427">
    <property type="component" value="Unassembled WGS sequence"/>
</dbReference>
<feature type="transmembrane region" description="Helical" evidence="1">
    <location>
        <begin position="61"/>
        <end position="83"/>
    </location>
</feature>
<comment type="caution">
    <text evidence="2">The sequence shown here is derived from an EMBL/GenBank/DDBJ whole genome shotgun (WGS) entry which is preliminary data.</text>
</comment>
<evidence type="ECO:0000256" key="1">
    <source>
        <dbReference type="SAM" id="Phobius"/>
    </source>
</evidence>
<proteinExistence type="predicted"/>
<evidence type="ECO:0000313" key="3">
    <source>
        <dbReference type="Proteomes" id="UP000605427"/>
    </source>
</evidence>
<protein>
    <recommendedName>
        <fullName evidence="4">DUF4181 domain-containing protein</fullName>
    </recommendedName>
</protein>